<sequence length="392" mass="42755">MPFPVSCLLVLLLLLGLGLVVLELRHRLRPSSPLQLLPGSFQVRRRAQGLEITGEVHIRNPHPRMEVMVPEITVVPTLLGRSDVSQVRHELRITPLHPDEEARPDGYWAAYIVKGRKTTAAHIRLNLTAPGGLDLESVLDTLWMDIHWVNYGPFGRLQRRQGILLPLQKPEPGDPAAPSWREGERCRVLPVRTHLLGVLDDPLAVLQRYTGGLLQPGDVLTIGETPLAVIQGRYHHPSTVQPSFLARLLCRVFHPTSSLATACGLQTLIDVSGPARVLGAWVVGTALKLVGSKGWFYRLAGEQARLIDDITGTTPPYDQTIVLGPEQPAAWCEQMAAALGVAVAVVDVNDLGRVKVLAASGGTDEALLMRALRPNPAGNANERTPLVLVRPT</sequence>
<dbReference type="Proteomes" id="UP001304461">
    <property type="component" value="Unassembled WGS sequence"/>
</dbReference>
<dbReference type="GO" id="GO:0016874">
    <property type="term" value="F:ligase activity"/>
    <property type="evidence" value="ECO:0007669"/>
    <property type="project" value="UniProtKB-KW"/>
</dbReference>
<dbReference type="EMBL" id="JAYGHX010000002">
    <property type="protein sequence ID" value="MEA5390776.1"/>
    <property type="molecule type" value="Genomic_DNA"/>
</dbReference>
<accession>A0ABU5RSP5</accession>
<name>A0ABU5RSP5_9CYAN</name>
<proteinExistence type="predicted"/>
<organism evidence="1 2">
    <name type="scientific">Cyanobium gracile UHCC 0139</name>
    <dbReference type="NCBI Taxonomy" id="3110308"/>
    <lineage>
        <taxon>Bacteria</taxon>
        <taxon>Bacillati</taxon>
        <taxon>Cyanobacteriota</taxon>
        <taxon>Cyanophyceae</taxon>
        <taxon>Synechococcales</taxon>
        <taxon>Prochlorococcaceae</taxon>
        <taxon>Cyanobium</taxon>
    </lineage>
</organism>
<keyword evidence="1" id="KW-0436">Ligase</keyword>
<keyword evidence="2" id="KW-1185">Reference proteome</keyword>
<reference evidence="1 2" key="1">
    <citation type="submission" date="2023-12" db="EMBL/GenBank/DDBJ databases">
        <title>Baltic Sea Cyanobacteria.</title>
        <authorList>
            <person name="Delbaje E."/>
            <person name="Fewer D.P."/>
            <person name="Shishido T.K."/>
        </authorList>
    </citation>
    <scope>NUCLEOTIDE SEQUENCE [LARGE SCALE GENOMIC DNA]</scope>
    <source>
        <strain evidence="1 2">UHCC 0139</strain>
    </source>
</reference>
<evidence type="ECO:0000313" key="2">
    <source>
        <dbReference type="Proteomes" id="UP001304461"/>
    </source>
</evidence>
<protein>
    <submittedName>
        <fullName evidence="1">F420-0:Gamma-glutamyl ligase</fullName>
    </submittedName>
</protein>
<dbReference type="RefSeq" id="WP_323304841.1">
    <property type="nucleotide sequence ID" value="NZ_JAYGHX010000002.1"/>
</dbReference>
<gene>
    <name evidence="1" type="ORF">VB738_05810</name>
</gene>
<evidence type="ECO:0000313" key="1">
    <source>
        <dbReference type="EMBL" id="MEA5390776.1"/>
    </source>
</evidence>
<comment type="caution">
    <text evidence="1">The sequence shown here is derived from an EMBL/GenBank/DDBJ whole genome shotgun (WGS) entry which is preliminary data.</text>
</comment>
<dbReference type="SUPFAM" id="SSF144010">
    <property type="entry name" value="CofE-like"/>
    <property type="match status" value="1"/>
</dbReference>